<dbReference type="InterPro" id="IPR009061">
    <property type="entry name" value="DNA-bd_dom_put_sf"/>
</dbReference>
<gene>
    <name evidence="4" type="ORF">ACFOX0_22350</name>
</gene>
<dbReference type="Pfam" id="PF00376">
    <property type="entry name" value="MerR"/>
    <property type="match status" value="1"/>
</dbReference>
<dbReference type="PROSITE" id="PS00552">
    <property type="entry name" value="HTH_MERR_1"/>
    <property type="match status" value="1"/>
</dbReference>
<dbReference type="InterPro" id="IPR047057">
    <property type="entry name" value="MerR_fam"/>
</dbReference>
<dbReference type="Gene3D" id="1.10.1660.10">
    <property type="match status" value="2"/>
</dbReference>
<feature type="region of interest" description="Disordered" evidence="2">
    <location>
        <begin position="106"/>
        <end position="139"/>
    </location>
</feature>
<feature type="domain" description="HTH merR-type" evidence="3">
    <location>
        <begin position="1"/>
        <end position="48"/>
    </location>
</feature>
<evidence type="ECO:0000259" key="3">
    <source>
        <dbReference type="PROSITE" id="PS50937"/>
    </source>
</evidence>
<dbReference type="SMART" id="SM00422">
    <property type="entry name" value="HTH_MERR"/>
    <property type="match status" value="2"/>
</dbReference>
<feature type="domain" description="HTH merR-type" evidence="3">
    <location>
        <begin position="143"/>
        <end position="210"/>
    </location>
</feature>
<dbReference type="CDD" id="cd04773">
    <property type="entry name" value="HTH_TioE_rpt2"/>
    <property type="match status" value="1"/>
</dbReference>
<organism evidence="4 5">
    <name type="scientific">Micromonospora zhanjiangensis</name>
    <dbReference type="NCBI Taxonomy" id="1522057"/>
    <lineage>
        <taxon>Bacteria</taxon>
        <taxon>Bacillati</taxon>
        <taxon>Actinomycetota</taxon>
        <taxon>Actinomycetes</taxon>
        <taxon>Micromonosporales</taxon>
        <taxon>Micromonosporaceae</taxon>
        <taxon>Micromonospora</taxon>
    </lineage>
</organism>
<dbReference type="RefSeq" id="WP_377549380.1">
    <property type="nucleotide sequence ID" value="NZ_JBHSBN010000017.1"/>
</dbReference>
<dbReference type="InterPro" id="IPR000551">
    <property type="entry name" value="MerR-type_HTH_dom"/>
</dbReference>
<dbReference type="PANTHER" id="PTHR30204:SF93">
    <property type="entry name" value="HTH MERR-TYPE DOMAIN-CONTAINING PROTEIN"/>
    <property type="match status" value="1"/>
</dbReference>
<evidence type="ECO:0000256" key="2">
    <source>
        <dbReference type="SAM" id="MobiDB-lite"/>
    </source>
</evidence>
<accession>A0ABV8KRI5</accession>
<dbReference type="PROSITE" id="PS50937">
    <property type="entry name" value="HTH_MERR_2"/>
    <property type="match status" value="2"/>
</dbReference>
<evidence type="ECO:0000256" key="1">
    <source>
        <dbReference type="ARBA" id="ARBA00023125"/>
    </source>
</evidence>
<dbReference type="SUPFAM" id="SSF46955">
    <property type="entry name" value="Putative DNA-binding domain"/>
    <property type="match status" value="2"/>
</dbReference>
<keyword evidence="1" id="KW-0238">DNA-binding</keyword>
<dbReference type="Pfam" id="PF13411">
    <property type="entry name" value="MerR_1"/>
    <property type="match status" value="1"/>
</dbReference>
<comment type="caution">
    <text evidence="4">The sequence shown here is derived from an EMBL/GenBank/DDBJ whole genome shotgun (WGS) entry which is preliminary data.</text>
</comment>
<evidence type="ECO:0000313" key="4">
    <source>
        <dbReference type="EMBL" id="MFC4108663.1"/>
    </source>
</evidence>
<reference evidence="5" key="1">
    <citation type="journal article" date="2019" name="Int. J. Syst. Evol. Microbiol.">
        <title>The Global Catalogue of Microorganisms (GCM) 10K type strain sequencing project: providing services to taxonomists for standard genome sequencing and annotation.</title>
        <authorList>
            <consortium name="The Broad Institute Genomics Platform"/>
            <consortium name="The Broad Institute Genome Sequencing Center for Infectious Disease"/>
            <person name="Wu L."/>
            <person name="Ma J."/>
        </authorList>
    </citation>
    <scope>NUCLEOTIDE SEQUENCE [LARGE SCALE GENOMIC DNA]</scope>
    <source>
        <strain evidence="5">2902at01</strain>
    </source>
</reference>
<dbReference type="PANTHER" id="PTHR30204">
    <property type="entry name" value="REDOX-CYCLING DRUG-SENSING TRANSCRIPTIONAL ACTIVATOR SOXR"/>
    <property type="match status" value="1"/>
</dbReference>
<feature type="compositionally biased region" description="Polar residues" evidence="2">
    <location>
        <begin position="109"/>
        <end position="120"/>
    </location>
</feature>
<dbReference type="Proteomes" id="UP001595868">
    <property type="component" value="Unassembled WGS sequence"/>
</dbReference>
<name>A0ABV8KRI5_9ACTN</name>
<sequence>MRPADLARGHGLSTQAVRNYERDGFLPPAARTASGYRVYTERHAAALRAFLSLVPAHGHRAAGQIMQALHAGRLDEALLIIDRSHEQLLRDRNTLDAVREAVDHLTAAPDTTTAGSSTRPGTGDRAADRWSGPRRRADPGVRTVGELAHRLGVTPATLRNWEDAGILAPVRDPGTGYRVFGADDLRDAELAHLLRRGGYPLDRISAVVRQVRTAGGTDALARALDDWKQRLTVRGRAMLTAAAQLSAYLSLVDPPAAPDR</sequence>
<keyword evidence="5" id="KW-1185">Reference proteome</keyword>
<protein>
    <submittedName>
        <fullName evidence="4">TioE family transcriptional regulator</fullName>
    </submittedName>
</protein>
<proteinExistence type="predicted"/>
<evidence type="ECO:0000313" key="5">
    <source>
        <dbReference type="Proteomes" id="UP001595868"/>
    </source>
</evidence>
<dbReference type="EMBL" id="JBHSBN010000017">
    <property type="protein sequence ID" value="MFC4108663.1"/>
    <property type="molecule type" value="Genomic_DNA"/>
</dbReference>